<reference evidence="13" key="2">
    <citation type="submission" date="2014-05" db="EMBL/GenBank/DDBJ databases">
        <title>Draft genome sequence of Virgibacillus massiliensis Vm-5.</title>
        <authorList>
            <person name="Khelaifia S."/>
            <person name="Croce O."/>
            <person name="Lagier J.C."/>
            <person name="Raoult D."/>
        </authorList>
    </citation>
    <scope>NUCLEOTIDE SEQUENCE [LARGE SCALE GENOMIC DNA]</scope>
    <source>
        <strain evidence="13">Vm-5</strain>
    </source>
</reference>
<evidence type="ECO:0000256" key="2">
    <source>
        <dbReference type="ARBA" id="ARBA00009441"/>
    </source>
</evidence>
<sequence length="584" mass="66453">MLTELSIQDFAIIDKISITFDEGLTVLSGETGAGKSIIIDAIQLLAGGRGSVEFVRYGAKKADIQGLFTIDNPNHPIYEKSQAYGIEIQNDIVLRRTITANGKSICRVNSKLVTLAILKEFGKTLIDIHSQHETQSLMDTDNHIHLLDLYDPERIGQAKKEYSILYEQLSTLKKKYRKLSENEQETAQRLDLLQFQMNELENAKLEPHEDEVLAEERNSLANFERIHAALQHAYNALYGEQRGLEWVNNAQMALQDNSNIDPFIAEKSEEIANYYFGLEELTHDIGHHIETLAFDSERLNEIESRLDEINRLKKKYGATVDEILQYMSQIEEEIEEINNKDSHLSKLENQINDKAKDAYLEAKELHDLRQKAADSLTKEIHEELKGLYLEKATFSVSFLLQDKDIGVKRDDYQDIRLHENGFDQINFMISTNPGEPIKELSKVASGGELSRIMLALKKIFARHQGVTSVIFDEVDTGVSGRVAQAIAEKIHHISQQSQVLCITHLPQVAAMADTHKLIEKQVDNNHTSTKVIELSVDYQVNELARMITGTKLTETAIEHGREMLEMAVNFKSKNKHNYKEKARK</sequence>
<dbReference type="GO" id="GO:0043590">
    <property type="term" value="C:bacterial nucleoid"/>
    <property type="evidence" value="ECO:0007669"/>
    <property type="project" value="TreeGrafter"/>
</dbReference>
<dbReference type="GO" id="GO:0006310">
    <property type="term" value="P:DNA recombination"/>
    <property type="evidence" value="ECO:0007669"/>
    <property type="project" value="InterPro"/>
</dbReference>
<proteinExistence type="inferred from homology"/>
<accession>A0A024QAZ2</accession>
<name>A0A024QAZ2_9BACI</name>
<feature type="domain" description="RecF/RecN/SMC N-terminal" evidence="11">
    <location>
        <begin position="1"/>
        <end position="520"/>
    </location>
</feature>
<dbReference type="Gene3D" id="3.40.50.300">
    <property type="entry name" value="P-loop containing nucleotide triphosphate hydrolases"/>
    <property type="match status" value="2"/>
</dbReference>
<dbReference type="Pfam" id="PF02463">
    <property type="entry name" value="SMC_N"/>
    <property type="match status" value="1"/>
</dbReference>
<dbReference type="GO" id="GO:0009432">
    <property type="term" value="P:SOS response"/>
    <property type="evidence" value="ECO:0007669"/>
    <property type="project" value="TreeGrafter"/>
</dbReference>
<keyword evidence="13" id="KW-1185">Reference proteome</keyword>
<dbReference type="PANTHER" id="PTHR11059">
    <property type="entry name" value="DNA REPAIR PROTEIN RECN"/>
    <property type="match status" value="1"/>
</dbReference>
<dbReference type="AlphaFoldDB" id="A0A024QAZ2"/>
<evidence type="ECO:0000256" key="9">
    <source>
        <dbReference type="PIRNR" id="PIRNR003128"/>
    </source>
</evidence>
<dbReference type="InterPro" id="IPR027417">
    <property type="entry name" value="P-loop_NTPase"/>
</dbReference>
<dbReference type="RefSeq" id="WP_021291167.1">
    <property type="nucleotide sequence ID" value="NZ_BNER01000002.1"/>
</dbReference>
<dbReference type="EMBL" id="CCDP010000001">
    <property type="protein sequence ID" value="CDQ39708.1"/>
    <property type="molecule type" value="Genomic_DNA"/>
</dbReference>
<evidence type="ECO:0000256" key="1">
    <source>
        <dbReference type="ARBA" id="ARBA00003618"/>
    </source>
</evidence>
<organism evidence="12 13">
    <name type="scientific">Virgibacillus massiliensis</name>
    <dbReference type="NCBI Taxonomy" id="1462526"/>
    <lineage>
        <taxon>Bacteria</taxon>
        <taxon>Bacillati</taxon>
        <taxon>Bacillota</taxon>
        <taxon>Bacilli</taxon>
        <taxon>Bacillales</taxon>
        <taxon>Bacillaceae</taxon>
        <taxon>Virgibacillus</taxon>
    </lineage>
</organism>
<protein>
    <recommendedName>
        <fullName evidence="3 9">DNA repair protein RecN</fullName>
    </recommendedName>
    <alternativeName>
        <fullName evidence="8 9">Recombination protein N</fullName>
    </alternativeName>
</protein>
<keyword evidence="7 9" id="KW-0234">DNA repair</keyword>
<dbReference type="FunFam" id="3.40.50.300:FF:000356">
    <property type="entry name" value="DNA repair protein RecN"/>
    <property type="match status" value="1"/>
</dbReference>
<evidence type="ECO:0000256" key="3">
    <source>
        <dbReference type="ARBA" id="ARBA00021315"/>
    </source>
</evidence>
<dbReference type="STRING" id="1462526.BN990_02022"/>
<evidence type="ECO:0000313" key="13">
    <source>
        <dbReference type="Proteomes" id="UP000028875"/>
    </source>
</evidence>
<dbReference type="SUPFAM" id="SSF52540">
    <property type="entry name" value="P-loop containing nucleoside triphosphate hydrolases"/>
    <property type="match status" value="2"/>
</dbReference>
<dbReference type="Proteomes" id="UP000028875">
    <property type="component" value="Unassembled WGS sequence"/>
</dbReference>
<feature type="coiled-coil region" evidence="10">
    <location>
        <begin position="155"/>
        <end position="203"/>
    </location>
</feature>
<reference evidence="12 13" key="1">
    <citation type="submission" date="2014-03" db="EMBL/GenBank/DDBJ databases">
        <authorList>
            <person name="Urmite Genomes U."/>
        </authorList>
    </citation>
    <scope>NUCLEOTIDE SEQUENCE [LARGE SCALE GENOMIC DNA]</scope>
    <source>
        <strain evidence="12 13">Vm-5</strain>
    </source>
</reference>
<evidence type="ECO:0000259" key="11">
    <source>
        <dbReference type="Pfam" id="PF02463"/>
    </source>
</evidence>
<dbReference type="GO" id="GO:0005524">
    <property type="term" value="F:ATP binding"/>
    <property type="evidence" value="ECO:0007669"/>
    <property type="project" value="UniProtKB-KW"/>
</dbReference>
<evidence type="ECO:0000256" key="5">
    <source>
        <dbReference type="ARBA" id="ARBA00022763"/>
    </source>
</evidence>
<dbReference type="OrthoDB" id="9806954at2"/>
<comment type="function">
    <text evidence="1 9">May be involved in recombinational repair of damaged DNA.</text>
</comment>
<dbReference type="PIRSF" id="PIRSF003128">
    <property type="entry name" value="RecN"/>
    <property type="match status" value="1"/>
</dbReference>
<evidence type="ECO:0000256" key="8">
    <source>
        <dbReference type="ARBA" id="ARBA00033408"/>
    </source>
</evidence>
<dbReference type="FunFam" id="3.40.50.300:FF:000319">
    <property type="entry name" value="DNA repair protein RecN"/>
    <property type="match status" value="1"/>
</dbReference>
<keyword evidence="4" id="KW-0547">Nucleotide-binding</keyword>
<dbReference type="InterPro" id="IPR003395">
    <property type="entry name" value="RecF/RecN/SMC_N"/>
</dbReference>
<gene>
    <name evidence="12" type="primary">recN</name>
    <name evidence="12" type="ORF">BN990_02022</name>
</gene>
<evidence type="ECO:0000256" key="10">
    <source>
        <dbReference type="SAM" id="Coils"/>
    </source>
</evidence>
<dbReference type="InterPro" id="IPR004604">
    <property type="entry name" value="DNA_recomb/repair_RecN"/>
</dbReference>
<keyword evidence="10" id="KW-0175">Coiled coil</keyword>
<comment type="caution">
    <text evidence="12">The sequence shown here is derived from an EMBL/GenBank/DDBJ whole genome shotgun (WGS) entry which is preliminary data.</text>
</comment>
<keyword evidence="6" id="KW-0067">ATP-binding</keyword>
<dbReference type="PANTHER" id="PTHR11059:SF0">
    <property type="entry name" value="DNA REPAIR PROTEIN RECN"/>
    <property type="match status" value="1"/>
</dbReference>
<evidence type="ECO:0000256" key="6">
    <source>
        <dbReference type="ARBA" id="ARBA00022840"/>
    </source>
</evidence>
<dbReference type="CDD" id="cd03241">
    <property type="entry name" value="ABC_RecN"/>
    <property type="match status" value="2"/>
</dbReference>
<evidence type="ECO:0000256" key="4">
    <source>
        <dbReference type="ARBA" id="ARBA00022741"/>
    </source>
</evidence>
<comment type="similarity">
    <text evidence="2 9">Belongs to the RecN family.</text>
</comment>
<evidence type="ECO:0000256" key="7">
    <source>
        <dbReference type="ARBA" id="ARBA00023204"/>
    </source>
</evidence>
<feature type="coiled-coil region" evidence="10">
    <location>
        <begin position="292"/>
        <end position="350"/>
    </location>
</feature>
<evidence type="ECO:0000313" key="12">
    <source>
        <dbReference type="EMBL" id="CDQ39708.1"/>
    </source>
</evidence>
<keyword evidence="5 9" id="KW-0227">DNA damage</keyword>
<dbReference type="eggNOG" id="COG0497">
    <property type="taxonomic scope" value="Bacteria"/>
</dbReference>
<dbReference type="NCBIfam" id="TIGR00634">
    <property type="entry name" value="recN"/>
    <property type="match status" value="1"/>
</dbReference>
<dbReference type="GO" id="GO:0006281">
    <property type="term" value="P:DNA repair"/>
    <property type="evidence" value="ECO:0007669"/>
    <property type="project" value="UniProtKB-KW"/>
</dbReference>